<evidence type="ECO:0000259" key="3">
    <source>
        <dbReference type="Pfam" id="PF03972"/>
    </source>
</evidence>
<dbReference type="AlphaFoldDB" id="A0A1L9VR39"/>
<keyword evidence="6" id="KW-1185">Reference proteome</keyword>
<organism evidence="5 6">
    <name type="scientific">Aspergillus glaucus CBS 516.65</name>
    <dbReference type="NCBI Taxonomy" id="1160497"/>
    <lineage>
        <taxon>Eukaryota</taxon>
        <taxon>Fungi</taxon>
        <taxon>Dikarya</taxon>
        <taxon>Ascomycota</taxon>
        <taxon>Pezizomycotina</taxon>
        <taxon>Eurotiomycetes</taxon>
        <taxon>Eurotiomycetidae</taxon>
        <taxon>Eurotiales</taxon>
        <taxon>Aspergillaceae</taxon>
        <taxon>Aspergillus</taxon>
        <taxon>Aspergillus subgen. Aspergillus</taxon>
    </lineage>
</organism>
<accession>A0A1L9VR39</accession>
<evidence type="ECO:0008006" key="7">
    <source>
        <dbReference type="Google" id="ProtNLM"/>
    </source>
</evidence>
<evidence type="ECO:0000259" key="4">
    <source>
        <dbReference type="Pfam" id="PF19305"/>
    </source>
</evidence>
<dbReference type="GO" id="GO:0005739">
    <property type="term" value="C:mitochondrion"/>
    <property type="evidence" value="ECO:0007669"/>
    <property type="project" value="TreeGrafter"/>
</dbReference>
<dbReference type="PANTHER" id="PTHR16943">
    <property type="entry name" value="2-METHYLCITRATE DEHYDRATASE-RELATED"/>
    <property type="match status" value="1"/>
</dbReference>
<dbReference type="Gene3D" id="3.30.1330.120">
    <property type="entry name" value="2-methylcitrate dehydratase PrpD"/>
    <property type="match status" value="1"/>
</dbReference>
<dbReference type="STRING" id="1160497.A0A1L9VR39"/>
<dbReference type="Proteomes" id="UP000184300">
    <property type="component" value="Unassembled WGS sequence"/>
</dbReference>
<sequence>MDPENQWDQILVKIKDYVFYHEITSEKAWSLIRVAFLDAVGCAIESVTKSKDCHHLIGPVVPRSVTPDGFKLPGTSYQLDPVKGAFDLGLMIRYLDHNDALGGADWGHPSDNLAAILAVMDWLARGAQSGTRQAPNMPPLTMRTLYTAMIKAYEIQGCFLIKNAFHKKGLDHVILVKLASTAVVSWLLGLSEEQTLAALSHVWMDGAALRVYRSGSNTISRKGWAAADASMRAVFLTLLVQSGQAGAPRALTMPGWGFYARSWDGQIFDLPRDFGTWAIENIFFKVIPVEGHSISAIEATLVQRHRLLELERDPRQSIEQIRVRINAAAYFLINKTGLLRNPADRDHCLQYVLALTLLKGAIPQPEDYSDSSPWASSPDIHELRSKIEVIEDEDFSRDYQDPEKRSIASAVTLILADGLVLDEVVVEYAVGHVKHPKTLSEVYRKFQHNLSPCFTSMEIHHIRQLVEDDSQCVSDIVDLLSRPMYQPRL</sequence>
<proteinExistence type="inferred from homology"/>
<dbReference type="InterPro" id="IPR045336">
    <property type="entry name" value="MmgE_PrpD_N"/>
</dbReference>
<dbReference type="GO" id="GO:0047547">
    <property type="term" value="F:2-methylcitrate dehydratase activity"/>
    <property type="evidence" value="ECO:0007669"/>
    <property type="project" value="InterPro"/>
</dbReference>
<gene>
    <name evidence="5" type="ORF">ASPGLDRAFT_121713</name>
</gene>
<dbReference type="VEuPathDB" id="FungiDB:ASPGLDRAFT_121713"/>
<feature type="domain" description="MmgE/PrpD C-terminal" evidence="4">
    <location>
        <begin position="288"/>
        <end position="466"/>
    </location>
</feature>
<evidence type="ECO:0000256" key="2">
    <source>
        <dbReference type="ARBA" id="ARBA00023239"/>
    </source>
</evidence>
<feature type="domain" description="MmgE/PrpD N-terminal" evidence="3">
    <location>
        <begin position="14"/>
        <end position="268"/>
    </location>
</feature>
<dbReference type="InterPro" id="IPR005656">
    <property type="entry name" value="MmgE_PrpD"/>
</dbReference>
<evidence type="ECO:0000313" key="5">
    <source>
        <dbReference type="EMBL" id="OJJ86350.1"/>
    </source>
</evidence>
<dbReference type="SUPFAM" id="SSF103378">
    <property type="entry name" value="2-methylcitrate dehydratase PrpD"/>
    <property type="match status" value="1"/>
</dbReference>
<dbReference type="InterPro" id="IPR042183">
    <property type="entry name" value="MmgE/PrpD_sf_1"/>
</dbReference>
<dbReference type="GeneID" id="34456520"/>
<dbReference type="InterPro" id="IPR045337">
    <property type="entry name" value="MmgE_PrpD_C"/>
</dbReference>
<evidence type="ECO:0000313" key="6">
    <source>
        <dbReference type="Proteomes" id="UP000184300"/>
    </source>
</evidence>
<evidence type="ECO:0000256" key="1">
    <source>
        <dbReference type="ARBA" id="ARBA00006174"/>
    </source>
</evidence>
<dbReference type="PANTHER" id="PTHR16943:SF15">
    <property type="entry name" value="DEHYDRATASE (PRPD), PUTATIVE-RELATED"/>
    <property type="match status" value="1"/>
</dbReference>
<dbReference type="GO" id="GO:0051537">
    <property type="term" value="F:2 iron, 2 sulfur cluster binding"/>
    <property type="evidence" value="ECO:0007669"/>
    <property type="project" value="InterPro"/>
</dbReference>
<dbReference type="Gene3D" id="1.10.4100.10">
    <property type="entry name" value="2-methylcitrate dehydratase PrpD"/>
    <property type="match status" value="1"/>
</dbReference>
<comment type="similarity">
    <text evidence="1">Belongs to the PrpD family.</text>
</comment>
<dbReference type="NCBIfam" id="TIGR02330">
    <property type="entry name" value="prpD"/>
    <property type="match status" value="1"/>
</dbReference>
<dbReference type="InterPro" id="IPR042188">
    <property type="entry name" value="MmgE/PrpD_sf_2"/>
</dbReference>
<name>A0A1L9VR39_ASPGL</name>
<dbReference type="EMBL" id="KV878892">
    <property type="protein sequence ID" value="OJJ86350.1"/>
    <property type="molecule type" value="Genomic_DNA"/>
</dbReference>
<dbReference type="RefSeq" id="XP_022403039.1">
    <property type="nucleotide sequence ID" value="XM_022540259.1"/>
</dbReference>
<dbReference type="OrthoDB" id="10055203at2759"/>
<dbReference type="InterPro" id="IPR036148">
    <property type="entry name" value="MmgE/PrpD_sf"/>
</dbReference>
<dbReference type="GO" id="GO:0019679">
    <property type="term" value="P:propionate metabolic process, methylcitrate cycle"/>
    <property type="evidence" value="ECO:0007669"/>
    <property type="project" value="InterPro"/>
</dbReference>
<dbReference type="Pfam" id="PF03972">
    <property type="entry name" value="MmgE_PrpD_N"/>
    <property type="match status" value="1"/>
</dbReference>
<dbReference type="InterPro" id="IPR012705">
    <property type="entry name" value="2Me_IsoCit_deHydtase_PrpD"/>
</dbReference>
<keyword evidence="2" id="KW-0456">Lyase</keyword>
<protein>
    <recommendedName>
        <fullName evidence="7">2-methylcitrate dehydratase</fullName>
    </recommendedName>
</protein>
<dbReference type="Pfam" id="PF19305">
    <property type="entry name" value="MmgE_PrpD_C"/>
    <property type="match status" value="1"/>
</dbReference>
<reference evidence="6" key="1">
    <citation type="journal article" date="2017" name="Genome Biol.">
        <title>Comparative genomics reveals high biological diversity and specific adaptations in the industrially and medically important fungal genus Aspergillus.</title>
        <authorList>
            <person name="de Vries R.P."/>
            <person name="Riley R."/>
            <person name="Wiebenga A."/>
            <person name="Aguilar-Osorio G."/>
            <person name="Amillis S."/>
            <person name="Uchima C.A."/>
            <person name="Anderluh G."/>
            <person name="Asadollahi M."/>
            <person name="Askin M."/>
            <person name="Barry K."/>
            <person name="Battaglia E."/>
            <person name="Bayram O."/>
            <person name="Benocci T."/>
            <person name="Braus-Stromeyer S.A."/>
            <person name="Caldana C."/>
            <person name="Canovas D."/>
            <person name="Cerqueira G.C."/>
            <person name="Chen F."/>
            <person name="Chen W."/>
            <person name="Choi C."/>
            <person name="Clum A."/>
            <person name="Dos Santos R.A."/>
            <person name="Damasio A.R."/>
            <person name="Diallinas G."/>
            <person name="Emri T."/>
            <person name="Fekete E."/>
            <person name="Flipphi M."/>
            <person name="Freyberg S."/>
            <person name="Gallo A."/>
            <person name="Gournas C."/>
            <person name="Habgood R."/>
            <person name="Hainaut M."/>
            <person name="Harispe M.L."/>
            <person name="Henrissat B."/>
            <person name="Hilden K.S."/>
            <person name="Hope R."/>
            <person name="Hossain A."/>
            <person name="Karabika E."/>
            <person name="Karaffa L."/>
            <person name="Karanyi Z."/>
            <person name="Krasevec N."/>
            <person name="Kuo A."/>
            <person name="Kusch H."/>
            <person name="LaButti K."/>
            <person name="Lagendijk E.L."/>
            <person name="Lapidus A."/>
            <person name="Levasseur A."/>
            <person name="Lindquist E."/>
            <person name="Lipzen A."/>
            <person name="Logrieco A.F."/>
            <person name="MacCabe A."/>
            <person name="Maekelae M.R."/>
            <person name="Malavazi I."/>
            <person name="Melin P."/>
            <person name="Meyer V."/>
            <person name="Mielnichuk N."/>
            <person name="Miskei M."/>
            <person name="Molnar A.P."/>
            <person name="Mule G."/>
            <person name="Ngan C.Y."/>
            <person name="Orejas M."/>
            <person name="Orosz E."/>
            <person name="Ouedraogo J.P."/>
            <person name="Overkamp K.M."/>
            <person name="Park H.-S."/>
            <person name="Perrone G."/>
            <person name="Piumi F."/>
            <person name="Punt P.J."/>
            <person name="Ram A.F."/>
            <person name="Ramon A."/>
            <person name="Rauscher S."/>
            <person name="Record E."/>
            <person name="Riano-Pachon D.M."/>
            <person name="Robert V."/>
            <person name="Roehrig J."/>
            <person name="Ruller R."/>
            <person name="Salamov A."/>
            <person name="Salih N.S."/>
            <person name="Samson R.A."/>
            <person name="Sandor E."/>
            <person name="Sanguinetti M."/>
            <person name="Schuetze T."/>
            <person name="Sepcic K."/>
            <person name="Shelest E."/>
            <person name="Sherlock G."/>
            <person name="Sophianopoulou V."/>
            <person name="Squina F.M."/>
            <person name="Sun H."/>
            <person name="Susca A."/>
            <person name="Todd R.B."/>
            <person name="Tsang A."/>
            <person name="Unkles S.E."/>
            <person name="van de Wiele N."/>
            <person name="van Rossen-Uffink D."/>
            <person name="Oliveira J.V."/>
            <person name="Vesth T.C."/>
            <person name="Visser J."/>
            <person name="Yu J.-H."/>
            <person name="Zhou M."/>
            <person name="Andersen M.R."/>
            <person name="Archer D.B."/>
            <person name="Baker S.E."/>
            <person name="Benoit I."/>
            <person name="Brakhage A.A."/>
            <person name="Braus G.H."/>
            <person name="Fischer R."/>
            <person name="Frisvad J.C."/>
            <person name="Goldman G.H."/>
            <person name="Houbraken J."/>
            <person name="Oakley B."/>
            <person name="Pocsi I."/>
            <person name="Scazzocchio C."/>
            <person name="Seiboth B."/>
            <person name="vanKuyk P.A."/>
            <person name="Wortman J."/>
            <person name="Dyer P.S."/>
            <person name="Grigoriev I.V."/>
        </authorList>
    </citation>
    <scope>NUCLEOTIDE SEQUENCE [LARGE SCALE GENOMIC DNA]</scope>
    <source>
        <strain evidence="6">CBS 516.65</strain>
    </source>
</reference>